<feature type="compositionally biased region" description="Basic and acidic residues" evidence="6">
    <location>
        <begin position="653"/>
        <end position="685"/>
    </location>
</feature>
<feature type="compositionally biased region" description="Basic and acidic residues" evidence="6">
    <location>
        <begin position="22"/>
        <end position="32"/>
    </location>
</feature>
<dbReference type="SUPFAM" id="SSF50978">
    <property type="entry name" value="WD40 repeat-like"/>
    <property type="match status" value="2"/>
</dbReference>
<reference evidence="9 10" key="1">
    <citation type="journal article" date="2018" name="PLoS Genet.">
        <title>Population sequencing reveals clonal diversity and ancestral inbreeding in the grapevine cultivar Chardonnay.</title>
        <authorList>
            <person name="Roach M.J."/>
            <person name="Johnson D.L."/>
            <person name="Bohlmann J."/>
            <person name="van Vuuren H.J."/>
            <person name="Jones S.J."/>
            <person name="Pretorius I.S."/>
            <person name="Schmidt S.A."/>
            <person name="Borneman A.R."/>
        </authorList>
    </citation>
    <scope>NUCLEOTIDE SEQUENCE [LARGE SCALE GENOMIC DNA]</scope>
    <source>
        <strain evidence="10">cv. Chardonnay</strain>
        <tissue evidence="9">Leaf</tissue>
    </source>
</reference>
<feature type="repeat" description="WD" evidence="5">
    <location>
        <begin position="263"/>
        <end position="304"/>
    </location>
</feature>
<evidence type="ECO:0000313" key="10">
    <source>
        <dbReference type="Proteomes" id="UP000288805"/>
    </source>
</evidence>
<evidence type="ECO:0000259" key="8">
    <source>
        <dbReference type="Pfam" id="PF03372"/>
    </source>
</evidence>
<feature type="region of interest" description="Disordered" evidence="6">
    <location>
        <begin position="1"/>
        <end position="85"/>
    </location>
</feature>
<dbReference type="EMBL" id="QGNW01002182">
    <property type="protein sequence ID" value="RVW23968.1"/>
    <property type="molecule type" value="Genomic_DNA"/>
</dbReference>
<evidence type="ECO:0000256" key="5">
    <source>
        <dbReference type="PROSITE-ProRule" id="PRU00221"/>
    </source>
</evidence>
<evidence type="ECO:0000259" key="7">
    <source>
        <dbReference type="Pfam" id="PF00078"/>
    </source>
</evidence>
<dbReference type="InterPro" id="IPR043502">
    <property type="entry name" value="DNA/RNA_pol_sf"/>
</dbReference>
<evidence type="ECO:0000256" key="3">
    <source>
        <dbReference type="ARBA" id="ARBA00022737"/>
    </source>
</evidence>
<dbReference type="CDD" id="cd01650">
    <property type="entry name" value="RT_nLTR_like"/>
    <property type="match status" value="1"/>
</dbReference>
<dbReference type="SUPFAM" id="SSF56219">
    <property type="entry name" value="DNase I-like"/>
    <property type="match status" value="1"/>
</dbReference>
<dbReference type="GO" id="GO:0003677">
    <property type="term" value="F:DNA binding"/>
    <property type="evidence" value="ECO:0007669"/>
    <property type="project" value="InterPro"/>
</dbReference>
<dbReference type="GO" id="GO:0006281">
    <property type="term" value="P:DNA repair"/>
    <property type="evidence" value="ECO:0007669"/>
    <property type="project" value="InterPro"/>
</dbReference>
<dbReference type="InterPro" id="IPR005135">
    <property type="entry name" value="Endo/exonuclease/phosphatase"/>
</dbReference>
<dbReference type="Proteomes" id="UP000288805">
    <property type="component" value="Unassembled WGS sequence"/>
</dbReference>
<dbReference type="PROSITE" id="PS50082">
    <property type="entry name" value="WD_REPEATS_2"/>
    <property type="match status" value="3"/>
</dbReference>
<evidence type="ECO:0000256" key="2">
    <source>
        <dbReference type="ARBA" id="ARBA00022574"/>
    </source>
</evidence>
<feature type="compositionally biased region" description="Acidic residues" evidence="6">
    <location>
        <begin position="43"/>
        <end position="61"/>
    </location>
</feature>
<dbReference type="Gene3D" id="3.60.10.10">
    <property type="entry name" value="Endonuclease/exonuclease/phosphatase"/>
    <property type="match status" value="1"/>
</dbReference>
<name>A0A438CLC5_VITVI</name>
<dbReference type="InterPro" id="IPR020847">
    <property type="entry name" value="AP_endonuclease_F1_BS"/>
</dbReference>
<sequence length="2213" mass="248801">MKVKTSKKKVSVSKGTRKGKRFSIDEDSFFRHESKRRRKAKDEDAEDDIIESEEEDDEEGTGSDADGLEERQEEDEFAAETADEKRLRVAKAYVEKIRGIVSREREDEEESERAEEREGQRDSLVAQILQQEQLEESGRVRRLIASRVQKPETVDEFRVLVKHRQSVTAVALSEDDLKGFSASKDGTIVQWDVDSGKGEKYMWPTEEVLKSHGAKDPQGRAMKHSKHVLALAVSSDGRYLASGGFDRHVHLWDTRTREHLRAFPGHRGPVSCLTFRQGTSELFSGSFDRTIKIWSAEDRAYITSLFGHQSEVLSIDCLRKERVLTVGRDRSMQLWKCFSASVAAEHIYLRRLCPSGWWHFCLEAVEEGVCEVERMREEGKRWFAVESKSFEISIEGLGGNLRGVIVERGRGYSRWVRFGECSLRCLLAGVEACCRDVEMPRWSKGWKENGRFLRLECRENGVGRFIFCKVVTAEKKSFSLVFPEGEGIHGGWLILAENLRALGVVPFSEEKVEPKAVFGNGRKAESGMNGGERMSYASVVKKNECLEEEAIWLQIGEGAVQGREEKLGRCLVGKFEEGPLLGSEDVLEAERVLTRGSRRFRERLISLERWYHETGCLVQEEAYKEAWWARILVRLSGRRLPVVVPRSYSEGSPESKVRGDIGGDPRASKGVEKDLGQEQTGKEDVSSSGGKSGCLGEGVDSHLQKVVAGGDVFGGGGRRACLEMTGDSKGASGPVGESPIGRQQDKRGVGPVFELREGLGWAHFGGPSILSEGDSLGVENPLGLIAGDDRAAATVPMEWIEPPEAWNSGVDEVLQAEAARVSGGAGLLFFSSFMPEKNGEWVSKTRLWIGDGNGGCGWDISPLNMVLADGRGEEGCSGEEMAMVLVGETSTDEKYSLRQTVGGTESVEDWKSSCLAQFSDFLGMPTTGCEEEILNMLKRWIMRKDQKNQRIGAKRAKVETSKSVRELKRGANDRDKRRLIKSLIKTQKADLVCLQETKIQRMSSSIVRSLGVGRSLEWGALDSQGVYGPAVGRLREDFWEELGTIRGLWQDPWCLGGDFNGFPLQGGSFTWRGGLNNQTQSRLDRFLVSEDWEGYFSGAIQSLLPRIVSDHCPILLDCGGTRKGPSPFRFENMWLKEEGFRDLLRNWWVGFNFRGSYSFTLSEKLKALKACLKVWNREVFGNVNARKESALKQMMLWDAIEGDRVLNTEEQNSKKKALEEYEKWVIMEETTWRQKSRGLWLREGDKNTGYFHKMANAHRRVNSMVKIKINGTWVSEESDIKEGVVQAFHFLLSETAEWRPRCNGLQVGVLEGENATMLEAPFSEEEVFGALSDLNGDKAPGPDGFTMAFWQFSWSFLKEEVMGFFKEFHDQGKFVKSINASFLVLIPKKGGAEDLKDFRPISLVGSLYKLLAKVLANRLKKVMGKLVSKSQNAFVEGRQILDASLIANEAIHSMQNSGGGGILCKLDIEKAYDHVNWSFLFWLMEMMGFGAKWISWIQWCIGTVSFSVLINAMSGLKVNLDKSEIIAVGRVENVEEVALEFGCKVSRLPSTYLGLPLGARFKEMPRSVSLRLERIQRDFLWGGGALERKPHLVEWSIICSDKRKGGLGVRSLALLNKALLCKWSWRFAVEREALWRQVISAKYGEEEGGWRSCVVRGSFGVGLWKAIRRGWEAVGNNLAYAVGNGRRIRFWEDKWCGDDKLCSLFPSLYAISLDKEAWVADVWSHSGGGVWAPRFSRSINDWEVIEVERLLLRLQGRRVYSDVEDEVIWTKAKDKRFSVKSLYKDLDPERREEFPANIIWNSLVPPRKFMELTFLSIWSFMGAPLFNKRSVIGVSRALCGKGKEESVAFSTLVPLLDCLEGKKQGLFVSGPTSVVDFVDWIGHGRMRFWKRGDSVLELRGYGVGLWKAIWSGWKGFNNKVEEVDYWNPMITRQINDWELGEVEELLRRLQGQVIRRGVEDVMAWRLTKGGTFIVNSFNSSLLGLFLKGFPIGEEELANHILLHCPKVTLLWHLIFALFDVQWVPEESRLVFRAPASSLECCCFINNDEFLSGSDDGSIELWGMLRKKPVYIVKNAHALSATLRQPEQSDVGKIPNGYIENGNHNHEDYNCSTAYSWVSSVTVCRSSDLAASGAANGSVRLWAIGSETKDIRPLFNLPLVFLWGGKMVGFVNSLAFSKSGQFLVAGVGQEPRLGRWGRLPAARNGVAVQSLKLS</sequence>
<accession>A0A438CLC5</accession>
<keyword evidence="3" id="KW-0677">Repeat</keyword>
<evidence type="ECO:0000313" key="9">
    <source>
        <dbReference type="EMBL" id="RVW23968.1"/>
    </source>
</evidence>
<dbReference type="PROSITE" id="PS00678">
    <property type="entry name" value="WD_REPEATS_1"/>
    <property type="match status" value="1"/>
</dbReference>
<dbReference type="InterPro" id="IPR000477">
    <property type="entry name" value="RT_dom"/>
</dbReference>
<dbReference type="PROSITE" id="PS00726">
    <property type="entry name" value="AP_NUCLEASE_F1_1"/>
    <property type="match status" value="1"/>
</dbReference>
<comment type="caution">
    <text evidence="9">The sequence shown here is derived from an EMBL/GenBank/DDBJ whole genome shotgun (WGS) entry which is preliminary data.</text>
</comment>
<organism evidence="9 10">
    <name type="scientific">Vitis vinifera</name>
    <name type="common">Grape</name>
    <dbReference type="NCBI Taxonomy" id="29760"/>
    <lineage>
        <taxon>Eukaryota</taxon>
        <taxon>Viridiplantae</taxon>
        <taxon>Streptophyta</taxon>
        <taxon>Embryophyta</taxon>
        <taxon>Tracheophyta</taxon>
        <taxon>Spermatophyta</taxon>
        <taxon>Magnoliopsida</taxon>
        <taxon>eudicotyledons</taxon>
        <taxon>Gunneridae</taxon>
        <taxon>Pentapetalae</taxon>
        <taxon>rosids</taxon>
        <taxon>Vitales</taxon>
        <taxon>Vitaceae</taxon>
        <taxon>Viteae</taxon>
        <taxon>Vitis</taxon>
    </lineage>
</organism>
<feature type="repeat" description="WD" evidence="5">
    <location>
        <begin position="160"/>
        <end position="201"/>
    </location>
</feature>
<dbReference type="InterPro" id="IPR015943">
    <property type="entry name" value="WD40/YVTN_repeat-like_dom_sf"/>
</dbReference>
<dbReference type="Pfam" id="PF03372">
    <property type="entry name" value="Exo_endo_phos"/>
    <property type="match status" value="1"/>
</dbReference>
<feature type="region of interest" description="Disordered" evidence="6">
    <location>
        <begin position="645"/>
        <end position="694"/>
    </location>
</feature>
<protein>
    <submittedName>
        <fullName evidence="9">U3 snoRNP-associated protein-like YAO</fullName>
    </submittedName>
</protein>
<dbReference type="InterPro" id="IPR001680">
    <property type="entry name" value="WD40_rpt"/>
</dbReference>
<feature type="region of interest" description="Disordered" evidence="6">
    <location>
        <begin position="726"/>
        <end position="746"/>
    </location>
</feature>
<gene>
    <name evidence="9" type="primary">YAO_1</name>
    <name evidence="9" type="ORF">CK203_092074</name>
</gene>
<keyword evidence="2 5" id="KW-0853">WD repeat</keyword>
<feature type="domain" description="Reverse transcriptase" evidence="7">
    <location>
        <begin position="1386"/>
        <end position="1507"/>
    </location>
</feature>
<proteinExistence type="predicted"/>
<feature type="repeat" description="WD" evidence="5">
    <location>
        <begin position="221"/>
        <end position="262"/>
    </location>
</feature>
<evidence type="ECO:0000256" key="4">
    <source>
        <dbReference type="ARBA" id="ARBA00023242"/>
    </source>
</evidence>
<evidence type="ECO:0000256" key="1">
    <source>
        <dbReference type="ARBA" id="ARBA00004123"/>
    </source>
</evidence>
<dbReference type="PROSITE" id="PS50294">
    <property type="entry name" value="WD_REPEATS_REGION"/>
    <property type="match status" value="3"/>
</dbReference>
<dbReference type="InterPro" id="IPR039241">
    <property type="entry name" value="Rrp9-like"/>
</dbReference>
<dbReference type="PANTHER" id="PTHR19865">
    <property type="entry name" value="U3 SMALL NUCLEOLAR RNA INTERACTING PROTEIN 2"/>
    <property type="match status" value="1"/>
</dbReference>
<feature type="region of interest" description="Disordered" evidence="6">
    <location>
        <begin position="100"/>
        <end position="123"/>
    </location>
</feature>
<dbReference type="Pfam" id="PF00078">
    <property type="entry name" value="RVT_1"/>
    <property type="match status" value="1"/>
</dbReference>
<comment type="subcellular location">
    <subcellularLocation>
        <location evidence="1">Nucleus</location>
    </subcellularLocation>
</comment>
<dbReference type="Pfam" id="PF00400">
    <property type="entry name" value="WD40"/>
    <property type="match status" value="4"/>
</dbReference>
<dbReference type="PANTHER" id="PTHR19865:SF0">
    <property type="entry name" value="U3 SMALL NUCLEOLAR RNA-INTERACTING PROTEIN 2"/>
    <property type="match status" value="1"/>
</dbReference>
<keyword evidence="4" id="KW-0539">Nucleus</keyword>
<dbReference type="GO" id="GO:0005634">
    <property type="term" value="C:nucleus"/>
    <property type="evidence" value="ECO:0007669"/>
    <property type="project" value="UniProtKB-SubCell"/>
</dbReference>
<feature type="compositionally biased region" description="Basic residues" evidence="6">
    <location>
        <begin position="1"/>
        <end position="21"/>
    </location>
</feature>
<dbReference type="SMART" id="SM00320">
    <property type="entry name" value="WD40"/>
    <property type="match status" value="6"/>
</dbReference>
<dbReference type="SUPFAM" id="SSF56672">
    <property type="entry name" value="DNA/RNA polymerases"/>
    <property type="match status" value="1"/>
</dbReference>
<dbReference type="InterPro" id="IPR036322">
    <property type="entry name" value="WD40_repeat_dom_sf"/>
</dbReference>
<dbReference type="GO" id="GO:0004519">
    <property type="term" value="F:endonuclease activity"/>
    <property type="evidence" value="ECO:0007669"/>
    <property type="project" value="InterPro"/>
</dbReference>
<feature type="domain" description="Endonuclease/exonuclease/phosphatase" evidence="8">
    <location>
        <begin position="970"/>
        <end position="1111"/>
    </location>
</feature>
<dbReference type="Gene3D" id="2.130.10.10">
    <property type="entry name" value="YVTN repeat-like/Quinoprotein amine dehydrogenase"/>
    <property type="match status" value="2"/>
</dbReference>
<dbReference type="InterPro" id="IPR036691">
    <property type="entry name" value="Endo/exonu/phosph_ase_sf"/>
</dbReference>
<dbReference type="InterPro" id="IPR019775">
    <property type="entry name" value="WD40_repeat_CS"/>
</dbReference>
<evidence type="ECO:0000256" key="6">
    <source>
        <dbReference type="SAM" id="MobiDB-lite"/>
    </source>
</evidence>
<dbReference type="GO" id="GO:0034511">
    <property type="term" value="F:U3 snoRNA binding"/>
    <property type="evidence" value="ECO:0007669"/>
    <property type="project" value="InterPro"/>
</dbReference>